<protein>
    <submittedName>
        <fullName evidence="3">N-acetylglucosaminyldiphosphoundecaprenol N-acetyl-beta-D-mannosaminyltransferase</fullName>
    </submittedName>
</protein>
<keyword evidence="2 3" id="KW-0808">Transferase</keyword>
<reference evidence="3 4" key="1">
    <citation type="submission" date="2019-03" db="EMBL/GenBank/DDBJ databases">
        <title>Genomic Encyclopedia of Type Strains, Phase IV (KMG-IV): sequencing the most valuable type-strain genomes for metagenomic binning, comparative biology and taxonomic classification.</title>
        <authorList>
            <person name="Goeker M."/>
        </authorList>
    </citation>
    <scope>NUCLEOTIDE SEQUENCE [LARGE SCALE GENOMIC DNA]</scope>
    <source>
        <strain evidence="3 4">DSM 103428</strain>
    </source>
</reference>
<keyword evidence="1" id="KW-0328">Glycosyltransferase</keyword>
<dbReference type="AlphaFoldDB" id="A0A4R1L013"/>
<organism evidence="3 4">
    <name type="scientific">Acidipila rosea</name>
    <dbReference type="NCBI Taxonomy" id="768535"/>
    <lineage>
        <taxon>Bacteria</taxon>
        <taxon>Pseudomonadati</taxon>
        <taxon>Acidobacteriota</taxon>
        <taxon>Terriglobia</taxon>
        <taxon>Terriglobales</taxon>
        <taxon>Acidobacteriaceae</taxon>
        <taxon>Acidipila</taxon>
    </lineage>
</organism>
<dbReference type="CDD" id="cd06533">
    <property type="entry name" value="Glyco_transf_WecG_TagA"/>
    <property type="match status" value="1"/>
</dbReference>
<dbReference type="InterPro" id="IPR004629">
    <property type="entry name" value="WecG_TagA_CpsF"/>
</dbReference>
<proteinExistence type="predicted"/>
<dbReference type="PANTHER" id="PTHR34136:SF1">
    <property type="entry name" value="UDP-N-ACETYL-D-MANNOSAMINURONIC ACID TRANSFERASE"/>
    <property type="match status" value="1"/>
</dbReference>
<evidence type="ECO:0000313" key="3">
    <source>
        <dbReference type="EMBL" id="TCK70153.1"/>
    </source>
</evidence>
<name>A0A4R1L013_9BACT</name>
<gene>
    <name evidence="3" type="ORF">C7378_3308</name>
</gene>
<evidence type="ECO:0000256" key="1">
    <source>
        <dbReference type="ARBA" id="ARBA00022676"/>
    </source>
</evidence>
<dbReference type="Proteomes" id="UP000295210">
    <property type="component" value="Unassembled WGS sequence"/>
</dbReference>
<dbReference type="PANTHER" id="PTHR34136">
    <property type="match status" value="1"/>
</dbReference>
<dbReference type="NCBIfam" id="TIGR00696">
    <property type="entry name" value="wecG_tagA_cpsF"/>
    <property type="match status" value="1"/>
</dbReference>
<accession>A0A4R1L013</accession>
<dbReference type="EMBL" id="SMGK01000007">
    <property type="protein sequence ID" value="TCK70153.1"/>
    <property type="molecule type" value="Genomic_DNA"/>
</dbReference>
<keyword evidence="4" id="KW-1185">Reference proteome</keyword>
<dbReference type="Pfam" id="PF03808">
    <property type="entry name" value="Glyco_tran_WecG"/>
    <property type="match status" value="1"/>
</dbReference>
<comment type="caution">
    <text evidence="3">The sequence shown here is derived from an EMBL/GenBank/DDBJ whole genome shotgun (WGS) entry which is preliminary data.</text>
</comment>
<evidence type="ECO:0000313" key="4">
    <source>
        <dbReference type="Proteomes" id="UP000295210"/>
    </source>
</evidence>
<dbReference type="RefSeq" id="WP_131999083.1">
    <property type="nucleotide sequence ID" value="NZ_SMGK01000007.1"/>
</dbReference>
<dbReference type="OrthoDB" id="9771846at2"/>
<evidence type="ECO:0000256" key="2">
    <source>
        <dbReference type="ARBA" id="ARBA00022679"/>
    </source>
</evidence>
<dbReference type="GO" id="GO:0016758">
    <property type="term" value="F:hexosyltransferase activity"/>
    <property type="evidence" value="ECO:0007669"/>
    <property type="project" value="TreeGrafter"/>
</dbReference>
<sequence>MDTSKRIRTLGFVVDVTKMAAAVNDLLHTPAGVRPLTVAFANVHMAMLHNREAKFRNCISGFNRVFTDGAPLVWCASTAGAGNASRIPGPDFMIELCKAGVPLGRRHYFLGGAPGVAEQAAVRLQERFHGLQIAGFMSPPFRQLSTEEDEQLCSTINATEPDYVWVGLGCPKQEIWIAEHQDLINARALLGVGQAFNLAAGTQRRAPAMLRRAGLEWAYRMACEPRRLAGRYISTNTEFVLCSLWHLFSGRKLATVTAPAEDCK</sequence>